<name>A0A3M4A6Z8_PSEMA</name>
<dbReference type="SUPFAM" id="SSF47413">
    <property type="entry name" value="lambda repressor-like DNA-binding domains"/>
    <property type="match status" value="1"/>
</dbReference>
<dbReference type="InterPro" id="IPR052345">
    <property type="entry name" value="Rad_response_metalloprotease"/>
</dbReference>
<keyword evidence="4" id="KW-1185">Reference proteome</keyword>
<dbReference type="PANTHER" id="PTHR43236:SF1">
    <property type="entry name" value="BLL7220 PROTEIN"/>
    <property type="match status" value="1"/>
</dbReference>
<dbReference type="Proteomes" id="UP000276587">
    <property type="component" value="Unassembled WGS sequence"/>
</dbReference>
<comment type="caution">
    <text evidence="3">The sequence shown here is derived from an EMBL/GenBank/DDBJ whole genome shotgun (WGS) entry which is preliminary data.</text>
</comment>
<dbReference type="InterPro" id="IPR010359">
    <property type="entry name" value="IrrE_HExxH"/>
</dbReference>
<evidence type="ECO:0000256" key="1">
    <source>
        <dbReference type="ARBA" id="ARBA00007227"/>
    </source>
</evidence>
<proteinExistence type="inferred from homology"/>
<dbReference type="EMBL" id="RBQF01000353">
    <property type="protein sequence ID" value="RMP02045.1"/>
    <property type="molecule type" value="Genomic_DNA"/>
</dbReference>
<dbReference type="Pfam" id="PF06114">
    <property type="entry name" value="Peptidase_M78"/>
    <property type="match status" value="1"/>
</dbReference>
<evidence type="ECO:0000313" key="4">
    <source>
        <dbReference type="Proteomes" id="UP000276587"/>
    </source>
</evidence>
<gene>
    <name evidence="3" type="ORF">ALQ29_02583</name>
</gene>
<dbReference type="InterPro" id="IPR001387">
    <property type="entry name" value="Cro/C1-type_HTH"/>
</dbReference>
<organism evidence="3 4">
    <name type="scientific">Pseudomonas marginalis pv. marginalis</name>
    <dbReference type="NCBI Taxonomy" id="97473"/>
    <lineage>
        <taxon>Bacteria</taxon>
        <taxon>Pseudomonadati</taxon>
        <taxon>Pseudomonadota</taxon>
        <taxon>Gammaproteobacteria</taxon>
        <taxon>Pseudomonadales</taxon>
        <taxon>Pseudomonadaceae</taxon>
        <taxon>Pseudomonas</taxon>
    </lineage>
</organism>
<reference evidence="3 4" key="1">
    <citation type="submission" date="2018-08" db="EMBL/GenBank/DDBJ databases">
        <title>Recombination of ecologically and evolutionarily significant loci maintains genetic cohesion in the Pseudomonas syringae species complex.</title>
        <authorList>
            <person name="Dillon M."/>
            <person name="Thakur S."/>
            <person name="Almeida R.N.D."/>
            <person name="Weir B.S."/>
            <person name="Guttman D.S."/>
        </authorList>
    </citation>
    <scope>NUCLEOTIDE SEQUENCE [LARGE SCALE GENOMIC DNA]</scope>
    <source>
        <strain evidence="3 4">ICMP 3555</strain>
    </source>
</reference>
<dbReference type="AlphaFoldDB" id="A0A3M4A6Z8"/>
<dbReference type="CDD" id="cd00093">
    <property type="entry name" value="HTH_XRE"/>
    <property type="match status" value="1"/>
</dbReference>
<protein>
    <recommendedName>
        <fullName evidence="2">HTH cro/C1-type domain-containing protein</fullName>
    </recommendedName>
</protein>
<dbReference type="PANTHER" id="PTHR43236">
    <property type="entry name" value="ANTITOXIN HIGA1"/>
    <property type="match status" value="1"/>
</dbReference>
<dbReference type="Gene3D" id="1.10.10.2910">
    <property type="match status" value="1"/>
</dbReference>
<dbReference type="Gene3D" id="1.10.260.40">
    <property type="entry name" value="lambda repressor-like DNA-binding domains"/>
    <property type="match status" value="1"/>
</dbReference>
<dbReference type="Pfam" id="PF12844">
    <property type="entry name" value="HTH_19"/>
    <property type="match status" value="1"/>
</dbReference>
<dbReference type="PROSITE" id="PS50943">
    <property type="entry name" value="HTH_CROC1"/>
    <property type="match status" value="1"/>
</dbReference>
<feature type="domain" description="HTH cro/C1-type" evidence="2">
    <location>
        <begin position="13"/>
        <end position="67"/>
    </location>
</feature>
<dbReference type="SMART" id="SM00530">
    <property type="entry name" value="HTH_XRE"/>
    <property type="match status" value="1"/>
</dbReference>
<dbReference type="InterPro" id="IPR010982">
    <property type="entry name" value="Lambda_DNA-bd_dom_sf"/>
</dbReference>
<evidence type="ECO:0000259" key="2">
    <source>
        <dbReference type="PROSITE" id="PS50943"/>
    </source>
</evidence>
<comment type="similarity">
    <text evidence="1">Belongs to the short-chain fatty acyl-CoA assimilation regulator (ScfR) family.</text>
</comment>
<dbReference type="RefSeq" id="WP_064054150.1">
    <property type="nucleotide sequence ID" value="NZ_RBPW01000070.1"/>
</dbReference>
<evidence type="ECO:0000313" key="3">
    <source>
        <dbReference type="EMBL" id="RMP02045.1"/>
    </source>
</evidence>
<accession>A0A3M4A6Z8</accession>
<dbReference type="GO" id="GO:0003677">
    <property type="term" value="F:DNA binding"/>
    <property type="evidence" value="ECO:0007669"/>
    <property type="project" value="InterPro"/>
</dbReference>
<sequence>MRSGILGFQPERLKQLRSASGLTQEHLAELIGCSSGNISKWEKGSAFPTAHSFQKLCTFFEVSESWLLEVPVNSSRSTPSFFRSQVSTPKVSWDVAHARLDWLEEISYKLQESLEFPAVRIPAYSGDIRLLSDEDIEQLADECRKLWGIGYGPITDMLQTLENAGVVTAKCHLGYLKMDGVSRWSGVDDRPYVLIAEDKASPIRNRFDAAHELGHLVLHRNVNIDQAKSDYHLLEAQAHRFASAFLMPSESFPLEIKWPTLDGFLALKNRWKVSIAAMIKRCQDLEIVDSNSATRLWKGRSARGWVKKEPLDDTFEFERPKILSRSLRMLVENSILSKSSLQGILGIPREKLEELCGVEKGYFFNDSNAQVVDIRLRVNAPRTSKVHSTKSTVLDFPKK</sequence>